<dbReference type="SUPFAM" id="SSF51445">
    <property type="entry name" value="(Trans)glycosidases"/>
    <property type="match status" value="1"/>
</dbReference>
<organism evidence="6 7">
    <name type="scientific">Vibrio mangrovi</name>
    <dbReference type="NCBI Taxonomy" id="474394"/>
    <lineage>
        <taxon>Bacteria</taxon>
        <taxon>Pseudomonadati</taxon>
        <taxon>Pseudomonadota</taxon>
        <taxon>Gammaproteobacteria</taxon>
        <taxon>Vibrionales</taxon>
        <taxon>Vibrionaceae</taxon>
        <taxon>Vibrio</taxon>
    </lineage>
</organism>
<evidence type="ECO:0000256" key="3">
    <source>
        <dbReference type="ARBA" id="ARBA00023295"/>
    </source>
</evidence>
<evidence type="ECO:0000313" key="5">
    <source>
        <dbReference type="EMBL" id="MDW6005261.1"/>
    </source>
</evidence>
<dbReference type="InterPro" id="IPR013780">
    <property type="entry name" value="Glyco_hydro_b"/>
</dbReference>
<dbReference type="PANTHER" id="PTHR10357">
    <property type="entry name" value="ALPHA-AMYLASE FAMILY MEMBER"/>
    <property type="match status" value="1"/>
</dbReference>
<dbReference type="OrthoDB" id="9805159at2"/>
<dbReference type="GO" id="GO:0004556">
    <property type="term" value="F:alpha-amylase activity"/>
    <property type="evidence" value="ECO:0007669"/>
    <property type="project" value="TreeGrafter"/>
</dbReference>
<reference evidence="5 8" key="2">
    <citation type="submission" date="2023-11" db="EMBL/GenBank/DDBJ databases">
        <title>Plant-associative lifestyle of Vibrio porteresiae and its evolutionary dynamics.</title>
        <authorList>
            <person name="Rameshkumar N."/>
            <person name="Kirti K."/>
        </authorList>
    </citation>
    <scope>NUCLEOTIDE SEQUENCE [LARGE SCALE GENOMIC DNA]</scope>
    <source>
        <strain evidence="5 8">MSSRF38</strain>
    </source>
</reference>
<dbReference type="InterPro" id="IPR045857">
    <property type="entry name" value="O16G_dom_2"/>
</dbReference>
<dbReference type="GO" id="GO:0009313">
    <property type="term" value="P:oligosaccharide catabolic process"/>
    <property type="evidence" value="ECO:0007669"/>
    <property type="project" value="TreeGrafter"/>
</dbReference>
<dbReference type="Proteomes" id="UP001283366">
    <property type="component" value="Unassembled WGS sequence"/>
</dbReference>
<dbReference type="SUPFAM" id="SSF51011">
    <property type="entry name" value="Glycosyl hydrolase domain"/>
    <property type="match status" value="1"/>
</dbReference>
<evidence type="ECO:0000313" key="8">
    <source>
        <dbReference type="Proteomes" id="UP001283366"/>
    </source>
</evidence>
<dbReference type="Gene3D" id="3.20.20.80">
    <property type="entry name" value="Glycosidases"/>
    <property type="match status" value="1"/>
</dbReference>
<gene>
    <name evidence="6" type="primary">malL</name>
    <name evidence="5" type="ORF">SBX37_20550</name>
    <name evidence="6" type="ORF">VIM7927_04228</name>
</gene>
<keyword evidence="8" id="KW-1185">Reference proteome</keyword>
<evidence type="ECO:0000256" key="1">
    <source>
        <dbReference type="ARBA" id="ARBA00008061"/>
    </source>
</evidence>
<dbReference type="SMART" id="SM00642">
    <property type="entry name" value="Aamy"/>
    <property type="match status" value="1"/>
</dbReference>
<dbReference type="GO" id="GO:0004574">
    <property type="term" value="F:oligo-1,6-glucosidase activity"/>
    <property type="evidence" value="ECO:0007669"/>
    <property type="project" value="UniProtKB-EC"/>
</dbReference>
<dbReference type="FunFam" id="3.20.20.80:FF:000064">
    <property type="entry name" value="Oligo-1,6-glucosidase"/>
    <property type="match status" value="1"/>
</dbReference>
<keyword evidence="2 6" id="KW-0378">Hydrolase</keyword>
<dbReference type="EMBL" id="FXXI01000014">
    <property type="protein sequence ID" value="SMS02886.1"/>
    <property type="molecule type" value="Genomic_DNA"/>
</dbReference>
<dbReference type="RefSeq" id="WP_087482889.1">
    <property type="nucleotide sequence ID" value="NZ_AP024884.1"/>
</dbReference>
<dbReference type="PANTHER" id="PTHR10357:SF179">
    <property type="entry name" value="NEUTRAL AND BASIC AMINO ACID TRANSPORT PROTEIN RBAT"/>
    <property type="match status" value="1"/>
</dbReference>
<sequence length="555" mass="64552">MFHDKNWWKNAVIYQIYPRSFYDTNDDGIGDIQGIIQKLDYIKSLNVDAIWLCPVCTSPDVDNGYDCSNYLEIDPRYGTNQDMSDLIAAAGEREMGIIIDLVLNHTSDQHRWFQNALTGRDAKFRDFYIWGEGTTDHYGNRLPPNDLQSNFGGSAWEYHRETDQFYLHLHDKSQPDLNWSNPQVRDALYGIVQFWIDQGVAGFRLDVIDLIGKEPFQNITQNGPKMHDYIHELAGKTFAGQPVMTIGETWGATPEEALKFIAPERQELNMVFQFEPMQLDKQAGGQRWDLAPLDKLAFKKNYLKWQTSLRNRGWNALFANNHDLPRVVSRWGNDREYRAQSAKALAAVLYLMQGTPFIYQGEEIGMTNIPYDSIDDFIDIETINTWHERKQRGIAETEILTSLRAKCRENGRTPMQWNSQPYAGFSTASPWYAANPNYPEINVAIQESDQHSILNFYRTLLQYRKENPVIRDGEFQLLLTDHPDIFAYQRATQEQSVWVIANLSDRCTSWAQTQFKEPGRKIMFSNYPTDHHEIQERMTHETIRFAPWELWVIEG</sequence>
<evidence type="ECO:0000313" key="7">
    <source>
        <dbReference type="Proteomes" id="UP000196125"/>
    </source>
</evidence>
<dbReference type="EC" id="3.2.1.10" evidence="6"/>
<dbReference type="Gene3D" id="3.90.400.10">
    <property type="entry name" value="Oligo-1,6-glucosidase, Domain 2"/>
    <property type="match status" value="1"/>
</dbReference>
<proteinExistence type="inferred from homology"/>
<comment type="similarity">
    <text evidence="1">Belongs to the glycosyl hydrolase 13 family.</text>
</comment>
<dbReference type="AlphaFoldDB" id="A0A1Y6IZ21"/>
<name>A0A1Y6IZ21_9VIBR</name>
<dbReference type="Pfam" id="PF00128">
    <property type="entry name" value="Alpha-amylase"/>
    <property type="match status" value="1"/>
</dbReference>
<evidence type="ECO:0000259" key="4">
    <source>
        <dbReference type="SMART" id="SM00642"/>
    </source>
</evidence>
<keyword evidence="3 6" id="KW-0326">Glycosidase</keyword>
<dbReference type="InterPro" id="IPR017853">
    <property type="entry name" value="GH"/>
</dbReference>
<dbReference type="NCBIfam" id="NF008183">
    <property type="entry name" value="PRK10933.1"/>
    <property type="match status" value="1"/>
</dbReference>
<protein>
    <submittedName>
        <fullName evidence="5">Alpha-glucosidase</fullName>
    </submittedName>
    <submittedName>
        <fullName evidence="6">Oligo-1,6-glucosidase</fullName>
        <ecNumber evidence="6">3.2.1.10</ecNumber>
    </submittedName>
</protein>
<evidence type="ECO:0000256" key="2">
    <source>
        <dbReference type="ARBA" id="ARBA00022801"/>
    </source>
</evidence>
<dbReference type="CDD" id="cd11333">
    <property type="entry name" value="AmyAc_SI_OligoGlu_DGase"/>
    <property type="match status" value="1"/>
</dbReference>
<reference evidence="6 7" key="1">
    <citation type="submission" date="2017-05" db="EMBL/GenBank/DDBJ databases">
        <authorList>
            <person name="Song R."/>
            <person name="Chenine A.L."/>
            <person name="Ruprecht R.M."/>
        </authorList>
    </citation>
    <scope>NUCLEOTIDE SEQUENCE [LARGE SCALE GENOMIC DNA]</scope>
    <source>
        <strain evidence="6 7">CECT 7927</strain>
    </source>
</reference>
<accession>A0A1Y6IZ21</accession>
<dbReference type="FunFam" id="3.90.400.10:FF:000002">
    <property type="entry name" value="Sucrose isomerase"/>
    <property type="match status" value="1"/>
</dbReference>
<dbReference type="Gene3D" id="2.60.40.1180">
    <property type="entry name" value="Golgi alpha-mannosidase II"/>
    <property type="match status" value="1"/>
</dbReference>
<feature type="domain" description="Glycosyl hydrolase family 13 catalytic" evidence="4">
    <location>
        <begin position="15"/>
        <end position="412"/>
    </location>
</feature>
<dbReference type="InterPro" id="IPR006047">
    <property type="entry name" value="GH13_cat_dom"/>
</dbReference>
<dbReference type="Proteomes" id="UP000196125">
    <property type="component" value="Unassembled WGS sequence"/>
</dbReference>
<dbReference type="EMBL" id="JAWRCO010000002">
    <property type="protein sequence ID" value="MDW6005261.1"/>
    <property type="molecule type" value="Genomic_DNA"/>
</dbReference>
<evidence type="ECO:0000313" key="6">
    <source>
        <dbReference type="EMBL" id="SMS02886.1"/>
    </source>
</evidence>